<proteinExistence type="predicted"/>
<dbReference type="EMBL" id="MSFN02000002">
    <property type="protein sequence ID" value="PTU22505.1"/>
    <property type="molecule type" value="Genomic_DNA"/>
</dbReference>
<dbReference type="RefSeq" id="XP_040753897.1">
    <property type="nucleotide sequence ID" value="XM_040899700.1"/>
</dbReference>
<evidence type="ECO:0000313" key="2">
    <source>
        <dbReference type="Proteomes" id="UP000244073"/>
    </source>
</evidence>
<comment type="caution">
    <text evidence="1">The sequence shown here is derived from an EMBL/GenBank/DDBJ whole genome shotgun (WGS) entry which is preliminary data.</text>
</comment>
<sequence length="70" mass="7580">MAKQCSLLTTTLSRISATPKVLCFLFFPYASGNRFPLLILAAISVHPAVVPIGMSYPVASSIPWQKRTNG</sequence>
<organism evidence="1 2">
    <name type="scientific">Aspergillus ochraceoroseus IBT 24754</name>
    <dbReference type="NCBI Taxonomy" id="1392256"/>
    <lineage>
        <taxon>Eukaryota</taxon>
        <taxon>Fungi</taxon>
        <taxon>Dikarya</taxon>
        <taxon>Ascomycota</taxon>
        <taxon>Pezizomycotina</taxon>
        <taxon>Eurotiomycetes</taxon>
        <taxon>Eurotiomycetidae</taxon>
        <taxon>Eurotiales</taxon>
        <taxon>Aspergillaceae</taxon>
        <taxon>Aspergillus</taxon>
        <taxon>Aspergillus subgen. Nidulantes</taxon>
    </lineage>
</organism>
<name>A0A2T5M1V0_9EURO</name>
<dbReference type="VEuPathDB" id="FungiDB:P175DRAFT_0529569"/>
<dbReference type="GeneID" id="63816582"/>
<protein>
    <submittedName>
        <fullName evidence="1">Uncharacterized protein</fullName>
    </submittedName>
</protein>
<gene>
    <name evidence="1" type="ORF">P175DRAFT_0529569</name>
</gene>
<evidence type="ECO:0000313" key="1">
    <source>
        <dbReference type="EMBL" id="PTU22505.1"/>
    </source>
</evidence>
<reference evidence="1 2" key="1">
    <citation type="journal article" date="2018" name="Proc. Natl. Acad. Sci. U.S.A.">
        <title>Linking secondary metabolites to gene clusters through genome sequencing of six diverse Aspergillus species.</title>
        <authorList>
            <person name="Kaerboelling I."/>
            <person name="Vesth T.C."/>
            <person name="Frisvad J.C."/>
            <person name="Nybo J.L."/>
            <person name="Theobald S."/>
            <person name="Kuo A."/>
            <person name="Bowyer P."/>
            <person name="Matsuda Y."/>
            <person name="Mondo S."/>
            <person name="Lyhne E.K."/>
            <person name="Kogle M.E."/>
            <person name="Clum A."/>
            <person name="Lipzen A."/>
            <person name="Salamov A."/>
            <person name="Ngan C.Y."/>
            <person name="Daum C."/>
            <person name="Chiniquy J."/>
            <person name="Barry K."/>
            <person name="LaButti K."/>
            <person name="Haridas S."/>
            <person name="Simmons B.A."/>
            <person name="Magnuson J.K."/>
            <person name="Mortensen U.H."/>
            <person name="Larsen T.O."/>
            <person name="Grigoriev I.V."/>
            <person name="Baker S.E."/>
            <person name="Andersen M.R."/>
        </authorList>
    </citation>
    <scope>NUCLEOTIDE SEQUENCE [LARGE SCALE GENOMIC DNA]</scope>
    <source>
        <strain evidence="1 2">IBT 24754</strain>
    </source>
</reference>
<dbReference type="AlphaFoldDB" id="A0A2T5M1V0"/>
<accession>A0A2T5M1V0</accession>
<dbReference type="Proteomes" id="UP000244073">
    <property type="component" value="Unassembled WGS sequence"/>
</dbReference>